<evidence type="ECO:0000313" key="1">
    <source>
        <dbReference type="EMBL" id="EDP16704.1"/>
    </source>
</evidence>
<dbReference type="HOGENOM" id="CLU_3342185_0_0_9"/>
<reference evidence="1 2" key="2">
    <citation type="submission" date="2007-09" db="EMBL/GenBank/DDBJ databases">
        <title>Draft genome sequence of Clostridium bolteae (ATCC BAA-613).</title>
        <authorList>
            <person name="Sudarsanam P."/>
            <person name="Ley R."/>
            <person name="Guruge J."/>
            <person name="Turnbaugh P.J."/>
            <person name="Mahowald M."/>
            <person name="Liep D."/>
            <person name="Gordon J."/>
        </authorList>
    </citation>
    <scope>NUCLEOTIDE SEQUENCE [LARGE SCALE GENOMIC DNA]</scope>
    <source>
        <strain evidence="2">ATCC BAA-613 / DSM 15670 / CCUG 46953 / JCM 12243 / WAL 16351</strain>
    </source>
</reference>
<dbReference type="EMBL" id="ABCC02000028">
    <property type="protein sequence ID" value="EDP16704.1"/>
    <property type="molecule type" value="Genomic_DNA"/>
</dbReference>
<reference evidence="1 2" key="1">
    <citation type="submission" date="2007-08" db="EMBL/GenBank/DDBJ databases">
        <authorList>
            <person name="Fulton L."/>
            <person name="Clifton S."/>
            <person name="Fulton B."/>
            <person name="Xu J."/>
            <person name="Minx P."/>
            <person name="Pepin K.H."/>
            <person name="Johnson M."/>
            <person name="Thiruvilangam P."/>
            <person name="Bhonagiri V."/>
            <person name="Nash W.E."/>
            <person name="Mardis E.R."/>
            <person name="Wilson R.K."/>
        </authorList>
    </citation>
    <scope>NUCLEOTIDE SEQUENCE [LARGE SCALE GENOMIC DNA]</scope>
    <source>
        <strain evidence="2">ATCC BAA-613 / DSM 15670 / CCUG 46953 / JCM 12243 / WAL 16351</strain>
    </source>
</reference>
<evidence type="ECO:0000313" key="2">
    <source>
        <dbReference type="Proteomes" id="UP000005396"/>
    </source>
</evidence>
<dbReference type="Proteomes" id="UP000005396">
    <property type="component" value="Unassembled WGS sequence"/>
</dbReference>
<organism evidence="1 2">
    <name type="scientific">Enterocloster bolteae (strain ATCC BAA-613 / DSM 15670 / CCUG 46953 / JCM 12243 / WAL 16351)</name>
    <name type="common">Clostridium bolteae</name>
    <dbReference type="NCBI Taxonomy" id="411902"/>
    <lineage>
        <taxon>Bacteria</taxon>
        <taxon>Bacillati</taxon>
        <taxon>Bacillota</taxon>
        <taxon>Clostridia</taxon>
        <taxon>Lachnospirales</taxon>
        <taxon>Lachnospiraceae</taxon>
        <taxon>Enterocloster</taxon>
    </lineage>
</organism>
<name>A8RRM6_ENTBW</name>
<protein>
    <submittedName>
        <fullName evidence="1">Uncharacterized protein</fullName>
    </submittedName>
</protein>
<proteinExistence type="predicted"/>
<dbReference type="PaxDb" id="411902-CLOBOL_03038"/>
<comment type="caution">
    <text evidence="1">The sequence shown here is derived from an EMBL/GenBank/DDBJ whole genome shotgun (WGS) entry which is preliminary data.</text>
</comment>
<gene>
    <name evidence="1" type="ORF">CLOBOL_03038</name>
</gene>
<accession>A8RRM6</accession>
<sequence>MWEEESRIAERDVAWKKMTGEEKMKVKGLKKNRLKKR</sequence>
<dbReference type="AlphaFoldDB" id="A8RRM6"/>